<comment type="caution">
    <text evidence="1">The sequence shown here is derived from an EMBL/GenBank/DDBJ whole genome shotgun (WGS) entry which is preliminary data.</text>
</comment>
<name>A0ABQ1N323_9SPHI</name>
<organism evidence="1 2">
    <name type="scientific">Parapedobacter defluvii</name>
    <dbReference type="NCBI Taxonomy" id="2045106"/>
    <lineage>
        <taxon>Bacteria</taxon>
        <taxon>Pseudomonadati</taxon>
        <taxon>Bacteroidota</taxon>
        <taxon>Sphingobacteriia</taxon>
        <taxon>Sphingobacteriales</taxon>
        <taxon>Sphingobacteriaceae</taxon>
        <taxon>Parapedobacter</taxon>
    </lineage>
</organism>
<dbReference type="Proteomes" id="UP000597338">
    <property type="component" value="Unassembled WGS sequence"/>
</dbReference>
<dbReference type="SUPFAM" id="SSF50969">
    <property type="entry name" value="YVTN repeat-like/Quinoprotein amine dehydrogenase"/>
    <property type="match status" value="1"/>
</dbReference>
<gene>
    <name evidence="1" type="ORF">GCM10011386_47000</name>
</gene>
<dbReference type="InterPro" id="IPR011044">
    <property type="entry name" value="Quino_amine_DH_bsu"/>
</dbReference>
<proteinExistence type="predicted"/>
<accession>A0ABQ1N323</accession>
<dbReference type="RefSeq" id="WP_188753931.1">
    <property type="nucleotide sequence ID" value="NZ_BMIK01000033.1"/>
</dbReference>
<evidence type="ECO:0000313" key="2">
    <source>
        <dbReference type="Proteomes" id="UP000597338"/>
    </source>
</evidence>
<sequence>MSGDDVYVGGYEVISGVRRAKIWKNGKLRYTFPQNTIEMVYEIAVQGTDIYVVGYPTAHPVYWKISATNETSMDVPLLDWAHGITVKGNDVYVSGNKGNKARYVKNGSAVDLTDGTNYAYCNSIFLSGNDVYAVGSEEKSDGTDAPKYWKNSTAISLTSGNSNTHGNSIFVWNSKVYVAGADEDAPYLWEDGKQQKLANEGAVSAVFVVDRP</sequence>
<evidence type="ECO:0000313" key="1">
    <source>
        <dbReference type="EMBL" id="GGC49306.1"/>
    </source>
</evidence>
<dbReference type="EMBL" id="BMIK01000033">
    <property type="protein sequence ID" value="GGC49306.1"/>
    <property type="molecule type" value="Genomic_DNA"/>
</dbReference>
<keyword evidence="2" id="KW-1185">Reference proteome</keyword>
<protein>
    <submittedName>
        <fullName evidence="1">Uncharacterized protein</fullName>
    </submittedName>
</protein>
<reference evidence="2" key="1">
    <citation type="journal article" date="2019" name="Int. J. Syst. Evol. Microbiol.">
        <title>The Global Catalogue of Microorganisms (GCM) 10K type strain sequencing project: providing services to taxonomists for standard genome sequencing and annotation.</title>
        <authorList>
            <consortium name="The Broad Institute Genomics Platform"/>
            <consortium name="The Broad Institute Genome Sequencing Center for Infectious Disease"/>
            <person name="Wu L."/>
            <person name="Ma J."/>
        </authorList>
    </citation>
    <scope>NUCLEOTIDE SEQUENCE [LARGE SCALE GENOMIC DNA]</scope>
    <source>
        <strain evidence="2">CGMCC 1.15342</strain>
    </source>
</reference>